<dbReference type="EMBL" id="PXYT01000024">
    <property type="protein sequence ID" value="PSR27765.1"/>
    <property type="molecule type" value="Genomic_DNA"/>
</dbReference>
<name>A0A2T2WZV3_9FIRM</name>
<organism evidence="2 3">
    <name type="scientific">Sulfobacillus benefaciens</name>
    <dbReference type="NCBI Taxonomy" id="453960"/>
    <lineage>
        <taxon>Bacteria</taxon>
        <taxon>Bacillati</taxon>
        <taxon>Bacillota</taxon>
        <taxon>Clostridia</taxon>
        <taxon>Eubacteriales</taxon>
        <taxon>Clostridiales Family XVII. Incertae Sedis</taxon>
        <taxon>Sulfobacillus</taxon>
    </lineage>
</organism>
<evidence type="ECO:0000256" key="1">
    <source>
        <dbReference type="SAM" id="Phobius"/>
    </source>
</evidence>
<protein>
    <submittedName>
        <fullName evidence="2">Uncharacterized protein</fullName>
    </submittedName>
</protein>
<comment type="caution">
    <text evidence="2">The sequence shown here is derived from an EMBL/GenBank/DDBJ whole genome shotgun (WGS) entry which is preliminary data.</text>
</comment>
<sequence>MTFKKWVKKVYGLFVEDSLLAALSLLALAVVFLISHIGLSRSAGLILFILISVSIVLSVLRA</sequence>
<evidence type="ECO:0000313" key="2">
    <source>
        <dbReference type="EMBL" id="PSR27765.1"/>
    </source>
</evidence>
<feature type="transmembrane region" description="Helical" evidence="1">
    <location>
        <begin position="43"/>
        <end position="60"/>
    </location>
</feature>
<dbReference type="AlphaFoldDB" id="A0A2T2WZV3"/>
<keyword evidence="1" id="KW-0472">Membrane</keyword>
<evidence type="ECO:0000313" key="3">
    <source>
        <dbReference type="Proteomes" id="UP000242699"/>
    </source>
</evidence>
<keyword evidence="1" id="KW-1133">Transmembrane helix</keyword>
<proteinExistence type="predicted"/>
<keyword evidence="1" id="KW-0812">Transmembrane</keyword>
<feature type="transmembrane region" description="Helical" evidence="1">
    <location>
        <begin position="12"/>
        <end position="37"/>
    </location>
</feature>
<accession>A0A2T2WZV3</accession>
<gene>
    <name evidence="2" type="ORF">C7B43_11250</name>
</gene>
<reference evidence="2 3" key="1">
    <citation type="journal article" date="2014" name="BMC Genomics">
        <title>Comparison of environmental and isolate Sulfobacillus genomes reveals diverse carbon, sulfur, nitrogen, and hydrogen metabolisms.</title>
        <authorList>
            <person name="Justice N.B."/>
            <person name="Norman A."/>
            <person name="Brown C.T."/>
            <person name="Singh A."/>
            <person name="Thomas B.C."/>
            <person name="Banfield J.F."/>
        </authorList>
    </citation>
    <scope>NUCLEOTIDE SEQUENCE [LARGE SCALE GENOMIC DNA]</scope>
    <source>
        <strain evidence="2">AMDSBA1</strain>
    </source>
</reference>
<dbReference type="Proteomes" id="UP000242699">
    <property type="component" value="Unassembled WGS sequence"/>
</dbReference>